<accession>A0AAE0UGY9</accession>
<protein>
    <submittedName>
        <fullName evidence="2">Uncharacterized protein</fullName>
    </submittedName>
</protein>
<dbReference type="Proteomes" id="UP001274896">
    <property type="component" value="Unassembled WGS sequence"/>
</dbReference>
<reference evidence="2" key="1">
    <citation type="submission" date="2023-06" db="EMBL/GenBank/DDBJ databases">
        <title>Male Hemibagrus guttatus genome.</title>
        <authorList>
            <person name="Bian C."/>
        </authorList>
    </citation>
    <scope>NUCLEOTIDE SEQUENCE</scope>
    <source>
        <strain evidence="2">Male_cb2023</strain>
        <tissue evidence="2">Muscle</tissue>
    </source>
</reference>
<keyword evidence="3" id="KW-1185">Reference proteome</keyword>
<proteinExistence type="predicted"/>
<name>A0AAE0UGY9_9TELE</name>
<organism evidence="2 3">
    <name type="scientific">Hemibagrus guttatus</name>
    <dbReference type="NCBI Taxonomy" id="175788"/>
    <lineage>
        <taxon>Eukaryota</taxon>
        <taxon>Metazoa</taxon>
        <taxon>Chordata</taxon>
        <taxon>Craniata</taxon>
        <taxon>Vertebrata</taxon>
        <taxon>Euteleostomi</taxon>
        <taxon>Actinopterygii</taxon>
        <taxon>Neopterygii</taxon>
        <taxon>Teleostei</taxon>
        <taxon>Ostariophysi</taxon>
        <taxon>Siluriformes</taxon>
        <taxon>Bagridae</taxon>
        <taxon>Hemibagrus</taxon>
    </lineage>
</organism>
<gene>
    <name evidence="2" type="ORF">QTP70_005210</name>
</gene>
<dbReference type="EMBL" id="JAUCMX010000826">
    <property type="protein sequence ID" value="KAK3505576.1"/>
    <property type="molecule type" value="Genomic_DNA"/>
</dbReference>
<sequence length="159" mass="16894">MRHWWLSGRVLAYHAKGQGSIPANASTPATGCSAGPKPGKNGRVAAGRASGVKPVPCCCADQLVRCGDPEQGTAESNLQMNTRYRILPPVKPARPGVNATEGAEKRRGECKLLGDKLTCGEEADVDGSALATEMESLPELPEEKMTAFELLTYLSQNEI</sequence>
<evidence type="ECO:0000313" key="2">
    <source>
        <dbReference type="EMBL" id="KAK3505576.1"/>
    </source>
</evidence>
<feature type="non-terminal residue" evidence="2">
    <location>
        <position position="159"/>
    </location>
</feature>
<evidence type="ECO:0000313" key="3">
    <source>
        <dbReference type="Proteomes" id="UP001274896"/>
    </source>
</evidence>
<comment type="caution">
    <text evidence="2">The sequence shown here is derived from an EMBL/GenBank/DDBJ whole genome shotgun (WGS) entry which is preliminary data.</text>
</comment>
<evidence type="ECO:0000256" key="1">
    <source>
        <dbReference type="SAM" id="MobiDB-lite"/>
    </source>
</evidence>
<dbReference type="AlphaFoldDB" id="A0AAE0UGY9"/>
<feature type="region of interest" description="Disordered" evidence="1">
    <location>
        <begin position="19"/>
        <end position="46"/>
    </location>
</feature>
<feature type="compositionally biased region" description="Polar residues" evidence="1">
    <location>
        <begin position="21"/>
        <end position="30"/>
    </location>
</feature>